<dbReference type="InterPro" id="IPR001304">
    <property type="entry name" value="C-type_lectin-like"/>
</dbReference>
<comment type="caution">
    <text evidence="5">The sequence shown here is derived from an EMBL/GenBank/DDBJ whole genome shotgun (WGS) entry which is preliminary data.</text>
</comment>
<reference evidence="5 6" key="1">
    <citation type="submission" date="2022-05" db="EMBL/GenBank/DDBJ databases">
        <authorList>
            <consortium name="Genoscope - CEA"/>
            <person name="William W."/>
        </authorList>
    </citation>
    <scope>NUCLEOTIDE SEQUENCE [LARGE SCALE GENOMIC DNA]</scope>
</reference>
<dbReference type="EMBL" id="CALNXK010000073">
    <property type="protein sequence ID" value="CAH3144233.1"/>
    <property type="molecule type" value="Genomic_DNA"/>
</dbReference>
<protein>
    <submittedName>
        <fullName evidence="5">Uncharacterized protein</fullName>
    </submittedName>
</protein>
<gene>
    <name evidence="5" type="ORF">PLOB_00043865</name>
</gene>
<dbReference type="SUPFAM" id="SSF49899">
    <property type="entry name" value="Concanavalin A-like lectins/glucanases"/>
    <property type="match status" value="1"/>
</dbReference>
<keyword evidence="1" id="KW-1015">Disulfide bond</keyword>
<dbReference type="InterPro" id="IPR050111">
    <property type="entry name" value="C-type_lectin/snaclec_domain"/>
</dbReference>
<dbReference type="Pfam" id="PF13385">
    <property type="entry name" value="Laminin_G_3"/>
    <property type="match status" value="1"/>
</dbReference>
<dbReference type="Gene3D" id="3.10.100.10">
    <property type="entry name" value="Mannose-Binding Protein A, subunit A"/>
    <property type="match status" value="2"/>
</dbReference>
<dbReference type="CDD" id="cd00037">
    <property type="entry name" value="CLECT"/>
    <property type="match status" value="1"/>
</dbReference>
<feature type="chain" id="PRO_5047081611" evidence="2">
    <location>
        <begin position="19"/>
        <end position="453"/>
    </location>
</feature>
<dbReference type="InterPro" id="IPR013320">
    <property type="entry name" value="ConA-like_dom_sf"/>
</dbReference>
<evidence type="ECO:0000256" key="1">
    <source>
        <dbReference type="ARBA" id="ARBA00023157"/>
    </source>
</evidence>
<name>A0ABN8PL92_9CNID</name>
<dbReference type="PROSITE" id="PS00615">
    <property type="entry name" value="C_TYPE_LECTIN_1"/>
    <property type="match status" value="1"/>
</dbReference>
<feature type="domain" description="Apple" evidence="4">
    <location>
        <begin position="15"/>
        <end position="98"/>
    </location>
</feature>
<keyword evidence="6" id="KW-1185">Reference proteome</keyword>
<dbReference type="SMART" id="SM00034">
    <property type="entry name" value="CLECT"/>
    <property type="match status" value="1"/>
</dbReference>
<dbReference type="InterPro" id="IPR016186">
    <property type="entry name" value="C-type_lectin-like/link_sf"/>
</dbReference>
<accession>A0ABN8PL92</accession>
<dbReference type="Proteomes" id="UP001159405">
    <property type="component" value="Unassembled WGS sequence"/>
</dbReference>
<proteinExistence type="predicted"/>
<feature type="signal peptide" evidence="2">
    <location>
        <begin position="1"/>
        <end position="18"/>
    </location>
</feature>
<feature type="domain" description="C-type lectin" evidence="3">
    <location>
        <begin position="381"/>
        <end position="445"/>
    </location>
</feature>
<dbReference type="SUPFAM" id="SSF56436">
    <property type="entry name" value="C-type lectin-like"/>
    <property type="match status" value="1"/>
</dbReference>
<keyword evidence="2" id="KW-0732">Signal</keyword>
<evidence type="ECO:0000313" key="5">
    <source>
        <dbReference type="EMBL" id="CAH3144233.1"/>
    </source>
</evidence>
<dbReference type="InterPro" id="IPR018378">
    <property type="entry name" value="C-type_lectin_CS"/>
</dbReference>
<dbReference type="Pfam" id="PF00059">
    <property type="entry name" value="Lectin_C"/>
    <property type="match status" value="1"/>
</dbReference>
<organism evidence="5 6">
    <name type="scientific">Porites lobata</name>
    <dbReference type="NCBI Taxonomy" id="104759"/>
    <lineage>
        <taxon>Eukaryota</taxon>
        <taxon>Metazoa</taxon>
        <taxon>Cnidaria</taxon>
        <taxon>Anthozoa</taxon>
        <taxon>Hexacorallia</taxon>
        <taxon>Scleractinia</taxon>
        <taxon>Fungiina</taxon>
        <taxon>Poritidae</taxon>
        <taxon>Porites</taxon>
    </lineage>
</organism>
<sequence length="453" mass="50833">MFWPTLMCISLVAGCRMGKFVKQEGIALENHVISVVTADHPVKCKQDCLDTPLCFSINVHAQTLPSGWVKCDLNNSTRAANPENLVQRAGYWYHQMTEVEHCTADRCIYKDAFPDGWFLFDSKKLKIFLERKTWGRARKYCQSIGGDLLSINDVEKNEFVSLLIEKLLPNASAGFNSSDIIAHWTLDGTDSDVNLKNGSIYKEEDGFPSMYLSGSGEYATTPAVNFGISSFTIASWVKMPSPVSDPSPLFSDWHGDIKFLFYALRYGKVGFLGYDNLKKYDPDLLAGSPPVDKWFHLAVAWDQTVNEAYILLNGSKIGVEPQTAGTHLRDNSHSSYDIGLKRDGPTYMRGYIRDLMIIGRAVTVEEIANITDPNNEPYGGVWIGLNDVVTEGSFHWSDGSQLTYSKWATGQPDNKNSYQNCVEMVVHGGNWMDTSCGRQLPFICQKDVRRQEF</sequence>
<dbReference type="InterPro" id="IPR003609">
    <property type="entry name" value="Pan_app"/>
</dbReference>
<dbReference type="InterPro" id="IPR016187">
    <property type="entry name" value="CTDL_fold"/>
</dbReference>
<dbReference type="PROSITE" id="PS50041">
    <property type="entry name" value="C_TYPE_LECTIN_2"/>
    <property type="match status" value="1"/>
</dbReference>
<evidence type="ECO:0000313" key="6">
    <source>
        <dbReference type="Proteomes" id="UP001159405"/>
    </source>
</evidence>
<dbReference type="PROSITE" id="PS50948">
    <property type="entry name" value="PAN"/>
    <property type="match status" value="1"/>
</dbReference>
<evidence type="ECO:0000259" key="3">
    <source>
        <dbReference type="PROSITE" id="PS50041"/>
    </source>
</evidence>
<evidence type="ECO:0000259" key="4">
    <source>
        <dbReference type="PROSITE" id="PS50948"/>
    </source>
</evidence>
<evidence type="ECO:0000256" key="2">
    <source>
        <dbReference type="SAM" id="SignalP"/>
    </source>
</evidence>
<dbReference type="PRINTS" id="PR01504">
    <property type="entry name" value="PNCREATITSAP"/>
</dbReference>
<dbReference type="PANTHER" id="PTHR22803">
    <property type="entry name" value="MANNOSE, PHOSPHOLIPASE, LECTIN RECEPTOR RELATED"/>
    <property type="match status" value="1"/>
</dbReference>